<evidence type="ECO:0000313" key="1">
    <source>
        <dbReference type="EMBL" id="KFK38550.1"/>
    </source>
</evidence>
<organism evidence="1 2">
    <name type="scientific">Arabis alpina</name>
    <name type="common">Alpine rock-cress</name>
    <dbReference type="NCBI Taxonomy" id="50452"/>
    <lineage>
        <taxon>Eukaryota</taxon>
        <taxon>Viridiplantae</taxon>
        <taxon>Streptophyta</taxon>
        <taxon>Embryophyta</taxon>
        <taxon>Tracheophyta</taxon>
        <taxon>Spermatophyta</taxon>
        <taxon>Magnoliopsida</taxon>
        <taxon>eudicotyledons</taxon>
        <taxon>Gunneridae</taxon>
        <taxon>Pentapetalae</taxon>
        <taxon>rosids</taxon>
        <taxon>malvids</taxon>
        <taxon>Brassicales</taxon>
        <taxon>Brassicaceae</taxon>
        <taxon>Arabideae</taxon>
        <taxon>Arabis</taxon>
    </lineage>
</organism>
<dbReference type="AlphaFoldDB" id="A0A087H8U8"/>
<reference evidence="2" key="1">
    <citation type="journal article" date="2015" name="Nat. Plants">
        <title>Genome expansion of Arabis alpina linked with retrotransposition and reduced symmetric DNA methylation.</title>
        <authorList>
            <person name="Willing E.M."/>
            <person name="Rawat V."/>
            <person name="Mandakova T."/>
            <person name="Maumus F."/>
            <person name="James G.V."/>
            <person name="Nordstroem K.J."/>
            <person name="Becker C."/>
            <person name="Warthmann N."/>
            <person name="Chica C."/>
            <person name="Szarzynska B."/>
            <person name="Zytnicki M."/>
            <person name="Albani M.C."/>
            <person name="Kiefer C."/>
            <person name="Bergonzi S."/>
            <person name="Castaings L."/>
            <person name="Mateos J.L."/>
            <person name="Berns M.C."/>
            <person name="Bujdoso N."/>
            <person name="Piofczyk T."/>
            <person name="de Lorenzo L."/>
            <person name="Barrero-Sicilia C."/>
            <person name="Mateos I."/>
            <person name="Piednoel M."/>
            <person name="Hagmann J."/>
            <person name="Chen-Min-Tao R."/>
            <person name="Iglesias-Fernandez R."/>
            <person name="Schuster S.C."/>
            <person name="Alonso-Blanco C."/>
            <person name="Roudier F."/>
            <person name="Carbonero P."/>
            <person name="Paz-Ares J."/>
            <person name="Davis S.J."/>
            <person name="Pecinka A."/>
            <person name="Quesneville H."/>
            <person name="Colot V."/>
            <person name="Lysak M.A."/>
            <person name="Weigel D."/>
            <person name="Coupland G."/>
            <person name="Schneeberger K."/>
        </authorList>
    </citation>
    <scope>NUCLEOTIDE SEQUENCE [LARGE SCALE GENOMIC DNA]</scope>
    <source>
        <strain evidence="2">cv. Pajares</strain>
    </source>
</reference>
<dbReference type="Gramene" id="KFK38550">
    <property type="protein sequence ID" value="KFK38550"/>
    <property type="gene ID" value="AALP_AA3G128400"/>
</dbReference>
<name>A0A087H8U8_ARAAL</name>
<sequence length="46" mass="4672">MALELGSGGSVIGLCSHGSCSVSFVTASLSSLSRLCFCYIPATLVF</sequence>
<keyword evidence="2" id="KW-1185">Reference proteome</keyword>
<protein>
    <submittedName>
        <fullName evidence="1">Uncharacterized protein</fullName>
    </submittedName>
</protein>
<accession>A0A087H8U8</accession>
<gene>
    <name evidence="1" type="ordered locus">AALP_Aa3g128400</name>
</gene>
<evidence type="ECO:0000313" key="2">
    <source>
        <dbReference type="Proteomes" id="UP000029120"/>
    </source>
</evidence>
<proteinExistence type="predicted"/>
<dbReference type="EMBL" id="CM002871">
    <property type="protein sequence ID" value="KFK38550.1"/>
    <property type="molecule type" value="Genomic_DNA"/>
</dbReference>
<dbReference type="Proteomes" id="UP000029120">
    <property type="component" value="Chromosome 3"/>
</dbReference>